<evidence type="ECO:0000256" key="5">
    <source>
        <dbReference type="ARBA" id="ARBA00023125"/>
    </source>
</evidence>
<dbReference type="GO" id="GO:0003677">
    <property type="term" value="F:DNA binding"/>
    <property type="evidence" value="ECO:0007669"/>
    <property type="project" value="UniProtKB-UniRule"/>
</dbReference>
<evidence type="ECO:0000313" key="9">
    <source>
        <dbReference type="EMBL" id="NDL68399.1"/>
    </source>
</evidence>
<protein>
    <recommendedName>
        <fullName evidence="3">DNA topoisomerase (ATP-hydrolyzing)</fullName>
        <ecNumber evidence="3">5.6.2.2</ecNumber>
    </recommendedName>
</protein>
<keyword evidence="10" id="KW-1185">Reference proteome</keyword>
<dbReference type="Gene3D" id="2.120.10.90">
    <property type="entry name" value="DNA gyrase/topoisomerase IV, subunit A, C-terminal"/>
    <property type="match status" value="1"/>
</dbReference>
<dbReference type="InterPro" id="IPR050220">
    <property type="entry name" value="Type_II_DNA_Topoisomerases"/>
</dbReference>
<proteinExistence type="inferred from homology"/>
<evidence type="ECO:0000313" key="10">
    <source>
        <dbReference type="Proteomes" id="UP000461585"/>
    </source>
</evidence>
<dbReference type="GO" id="GO:0005524">
    <property type="term" value="F:ATP binding"/>
    <property type="evidence" value="ECO:0007669"/>
    <property type="project" value="InterPro"/>
</dbReference>
<dbReference type="Gene3D" id="3.30.1360.40">
    <property type="match status" value="1"/>
</dbReference>
<dbReference type="InterPro" id="IPR002205">
    <property type="entry name" value="Topo_IIA_dom_A"/>
</dbReference>
<evidence type="ECO:0000256" key="7">
    <source>
        <dbReference type="PROSITE-ProRule" id="PRU01384"/>
    </source>
</evidence>
<dbReference type="GO" id="GO:0034335">
    <property type="term" value="F:DNA negative supercoiling activity"/>
    <property type="evidence" value="ECO:0007669"/>
    <property type="project" value="UniProtKB-ARBA"/>
</dbReference>
<evidence type="ECO:0000256" key="1">
    <source>
        <dbReference type="ARBA" id="ARBA00000185"/>
    </source>
</evidence>
<evidence type="ECO:0000256" key="2">
    <source>
        <dbReference type="ARBA" id="ARBA00008263"/>
    </source>
</evidence>
<dbReference type="PANTHER" id="PTHR43493">
    <property type="entry name" value="DNA GYRASE/TOPOISOMERASE SUBUNIT A"/>
    <property type="match status" value="1"/>
</dbReference>
<comment type="similarity">
    <text evidence="2">Belongs to the type II topoisomerase GyrA/ParC subunit family.</text>
</comment>
<sequence length="763" mass="85250">MKKKESFPDLRNQNIVTADYEDEMRQSYIDYAMSVIAARALPDIRDGLKPVQRRTLYAMEELNLQPEKSFRKSARIVGDTMGKYHPHGDSSIYDAMVRMAQDFSMEEPLVHGHGNFGSLDGDRAAAMRYTEAKLRPLAMEMLQDLEKGVVPMDGNFDETLKEPRYLPAKFPNALVNGMTGIAVGMATSFPTHNLREVCEAAAAYLKDGNITLRELLRILPGPDFPTGGIVANGKELEELYATGKGRVRIRARMEVVEEKRTGRLHIVVREIPHTLAGGKGALLEAMEVLVKDRKLPGVEDIRDESSRGEVEIILVLKKGTDPEAAIQALLHHTRLEDVMGVQMLALLDHRPKQFNLLSALEAFATFQREVYTARFDNLLEKARDKKEVEEGLLAAYASLDAVLEAIRGAQDVRAVRKCLETGDTAGIRFRTKKLEAQAGKFRFTPRQAGVVLEMRLQKLVGLEALELEAEHRKTLETIARLERLLGDEKELDREVIRELRRIGKVYGRPRRTEITDLEKAAPLREAPAGKLLVVVDGKNYVKALEEEHWGRLGEEPGLRTFSCDRNQCLYIFDSLGNLYRLKVEDIPLAGVQGKGTPLSVLTGVQEEKVLHMDTLEKAGILLFATRSGLVKKVLASEFATNRQKTSACRLQEGDGLCRVLPLEEGQETLGVLTEKGYLLRVPLSGIPVMKKTAQGASLVRLGEGDRLLDIRPLDKEEKVLEVLVDGEVVQKTLRQVPLQERNAAGRQAFKNARPHGFLQKKGL</sequence>
<dbReference type="RefSeq" id="WP_162371123.1">
    <property type="nucleotide sequence ID" value="NZ_JAAEEH010000037.1"/>
</dbReference>
<dbReference type="PROSITE" id="PS52040">
    <property type="entry name" value="TOPO_IIA"/>
    <property type="match status" value="1"/>
</dbReference>
<dbReference type="GO" id="GO:0006265">
    <property type="term" value="P:DNA topological change"/>
    <property type="evidence" value="ECO:0007669"/>
    <property type="project" value="UniProtKB-UniRule"/>
</dbReference>
<evidence type="ECO:0000259" key="8">
    <source>
        <dbReference type="PROSITE" id="PS52040"/>
    </source>
</evidence>
<dbReference type="Proteomes" id="UP000461585">
    <property type="component" value="Unassembled WGS sequence"/>
</dbReference>
<dbReference type="SUPFAM" id="SSF101904">
    <property type="entry name" value="GyrA/ParC C-terminal domain-like"/>
    <property type="match status" value="1"/>
</dbReference>
<dbReference type="InterPro" id="IPR006691">
    <property type="entry name" value="GyrA/parC_rep"/>
</dbReference>
<dbReference type="SMART" id="SM00434">
    <property type="entry name" value="TOP4c"/>
    <property type="match status" value="1"/>
</dbReference>
<keyword evidence="6 7" id="KW-0413">Isomerase</keyword>
<feature type="active site" description="O-(5'-phospho-DNA)-tyrosine intermediate" evidence="7">
    <location>
        <position position="129"/>
    </location>
</feature>
<evidence type="ECO:0000256" key="6">
    <source>
        <dbReference type="ARBA" id="ARBA00023235"/>
    </source>
</evidence>
<comment type="caution">
    <text evidence="9">The sequence shown here is derived from an EMBL/GenBank/DDBJ whole genome shotgun (WGS) entry which is preliminary data.</text>
</comment>
<dbReference type="NCBIfam" id="NF004044">
    <property type="entry name" value="PRK05561.1"/>
    <property type="match status" value="1"/>
</dbReference>
<dbReference type="GO" id="GO:0009330">
    <property type="term" value="C:DNA topoisomerase type II (double strand cut, ATP-hydrolyzing) complex"/>
    <property type="evidence" value="ECO:0007669"/>
    <property type="project" value="TreeGrafter"/>
</dbReference>
<dbReference type="InterPro" id="IPR013757">
    <property type="entry name" value="Topo_IIA_A_a_sf"/>
</dbReference>
<dbReference type="EC" id="5.6.2.2" evidence="3"/>
<evidence type="ECO:0000256" key="4">
    <source>
        <dbReference type="ARBA" id="ARBA00023029"/>
    </source>
</evidence>
<keyword evidence="4 7" id="KW-0799">Topoisomerase</keyword>
<dbReference type="EMBL" id="JAAEEH010000037">
    <property type="protein sequence ID" value="NDL68399.1"/>
    <property type="molecule type" value="Genomic_DNA"/>
</dbReference>
<dbReference type="InterPro" id="IPR013760">
    <property type="entry name" value="Topo_IIA-like_dom_sf"/>
</dbReference>
<comment type="catalytic activity">
    <reaction evidence="1 7">
        <text>ATP-dependent breakage, passage and rejoining of double-stranded DNA.</text>
        <dbReference type="EC" id="5.6.2.2"/>
    </reaction>
</comment>
<accession>A0A7X5KNX6</accession>
<dbReference type="InterPro" id="IPR035516">
    <property type="entry name" value="Gyrase/topoIV_suA_C"/>
</dbReference>
<evidence type="ECO:0000256" key="3">
    <source>
        <dbReference type="ARBA" id="ARBA00012895"/>
    </source>
</evidence>
<dbReference type="SUPFAM" id="SSF56719">
    <property type="entry name" value="Type II DNA topoisomerase"/>
    <property type="match status" value="1"/>
</dbReference>
<dbReference type="Gene3D" id="3.90.199.10">
    <property type="entry name" value="Topoisomerase II, domain 5"/>
    <property type="match status" value="1"/>
</dbReference>
<dbReference type="InterPro" id="IPR013758">
    <property type="entry name" value="Topo_IIA_A/C_ab"/>
</dbReference>
<dbReference type="Gene3D" id="1.10.268.10">
    <property type="entry name" value="Topoisomerase, domain 3"/>
    <property type="match status" value="1"/>
</dbReference>
<dbReference type="PANTHER" id="PTHR43493:SF5">
    <property type="entry name" value="DNA GYRASE SUBUNIT A, CHLOROPLASTIC_MITOCHONDRIAL"/>
    <property type="match status" value="1"/>
</dbReference>
<dbReference type="Pfam" id="PF03989">
    <property type="entry name" value="DNA_gyraseA_C"/>
    <property type="match status" value="3"/>
</dbReference>
<gene>
    <name evidence="9" type="ORF">GXN74_11675</name>
</gene>
<organism evidence="9 10">
    <name type="scientific">Anaerotalea alkaliphila</name>
    <dbReference type="NCBI Taxonomy" id="2662126"/>
    <lineage>
        <taxon>Bacteria</taxon>
        <taxon>Bacillati</taxon>
        <taxon>Bacillota</taxon>
        <taxon>Clostridia</taxon>
        <taxon>Eubacteriales</taxon>
        <taxon>Anaerotalea</taxon>
    </lineage>
</organism>
<dbReference type="AlphaFoldDB" id="A0A7X5KNX6"/>
<feature type="domain" description="Topo IIA-type catalytic" evidence="8">
    <location>
        <begin position="41"/>
        <end position="531"/>
    </location>
</feature>
<dbReference type="Pfam" id="PF00521">
    <property type="entry name" value="DNA_topoisoIV"/>
    <property type="match status" value="1"/>
</dbReference>
<keyword evidence="5 7" id="KW-0238">DNA-binding</keyword>
<dbReference type="CDD" id="cd00187">
    <property type="entry name" value="TOP4c"/>
    <property type="match status" value="1"/>
</dbReference>
<name>A0A7X5KNX6_9FIRM</name>
<reference evidence="9 10" key="1">
    <citation type="submission" date="2020-01" db="EMBL/GenBank/DDBJ databases">
        <title>Anaeroalcalibacter tamaniensis gen. nov., sp. nov., moderately halophilic strictly anaerobic fermenter bacterium from mud volcano of Taman peninsula.</title>
        <authorList>
            <person name="Frolova A."/>
            <person name="Merkel A.Y."/>
            <person name="Slobodkin A.I."/>
        </authorList>
    </citation>
    <scope>NUCLEOTIDE SEQUENCE [LARGE SCALE GENOMIC DNA]</scope>
    <source>
        <strain evidence="9 10">F-3ap</strain>
    </source>
</reference>